<gene>
    <name evidence="2" type="ORF">POCTA_138.1.T0280254</name>
</gene>
<dbReference type="AlphaFoldDB" id="A0A8S1TIB2"/>
<dbReference type="Proteomes" id="UP000683925">
    <property type="component" value="Unassembled WGS sequence"/>
</dbReference>
<sequence>MDSNFFEDEQFNNNTWDEYSENMVCPSPLLLGHPQIKKFNNEDELSPIHLQYHTDTLDDDYSQQNQPSQPNKPLIKKKLHKSHKRTPSKKNQNSPSASRVLNDFATYAKLSGDNTSQQIQYCKQMQQLIDNLEGILSKIKSKILNSYKKQINQKN</sequence>
<keyword evidence="3" id="KW-1185">Reference proteome</keyword>
<reference evidence="2" key="1">
    <citation type="submission" date="2021-01" db="EMBL/GenBank/DDBJ databases">
        <authorList>
            <consortium name="Genoscope - CEA"/>
            <person name="William W."/>
        </authorList>
    </citation>
    <scope>NUCLEOTIDE SEQUENCE</scope>
</reference>
<feature type="compositionally biased region" description="Low complexity" evidence="1">
    <location>
        <begin position="62"/>
        <end position="71"/>
    </location>
</feature>
<dbReference type="OrthoDB" id="294970at2759"/>
<evidence type="ECO:0000256" key="1">
    <source>
        <dbReference type="SAM" id="MobiDB-lite"/>
    </source>
</evidence>
<feature type="compositionally biased region" description="Polar residues" evidence="1">
    <location>
        <begin position="89"/>
        <end position="99"/>
    </location>
</feature>
<feature type="region of interest" description="Disordered" evidence="1">
    <location>
        <begin position="54"/>
        <end position="100"/>
    </location>
</feature>
<comment type="caution">
    <text evidence="2">The sequence shown here is derived from an EMBL/GenBank/DDBJ whole genome shotgun (WGS) entry which is preliminary data.</text>
</comment>
<evidence type="ECO:0000313" key="3">
    <source>
        <dbReference type="Proteomes" id="UP000683925"/>
    </source>
</evidence>
<proteinExistence type="predicted"/>
<dbReference type="OMA" id="NMVCPSP"/>
<feature type="compositionally biased region" description="Basic residues" evidence="1">
    <location>
        <begin position="74"/>
        <end position="88"/>
    </location>
</feature>
<evidence type="ECO:0000313" key="2">
    <source>
        <dbReference type="EMBL" id="CAD8153891.1"/>
    </source>
</evidence>
<name>A0A8S1TIB2_PAROT</name>
<protein>
    <submittedName>
        <fullName evidence="2">Uncharacterized protein</fullName>
    </submittedName>
</protein>
<dbReference type="EMBL" id="CAJJDP010000028">
    <property type="protein sequence ID" value="CAD8153891.1"/>
    <property type="molecule type" value="Genomic_DNA"/>
</dbReference>
<accession>A0A8S1TIB2</accession>
<organism evidence="2 3">
    <name type="scientific">Paramecium octaurelia</name>
    <dbReference type="NCBI Taxonomy" id="43137"/>
    <lineage>
        <taxon>Eukaryota</taxon>
        <taxon>Sar</taxon>
        <taxon>Alveolata</taxon>
        <taxon>Ciliophora</taxon>
        <taxon>Intramacronucleata</taxon>
        <taxon>Oligohymenophorea</taxon>
        <taxon>Peniculida</taxon>
        <taxon>Parameciidae</taxon>
        <taxon>Paramecium</taxon>
    </lineage>
</organism>